<evidence type="ECO:0000313" key="2">
    <source>
        <dbReference type="EMBL" id="ENN87611.1"/>
    </source>
</evidence>
<proteinExistence type="predicted"/>
<protein>
    <recommendedName>
        <fullName evidence="4">Transmembrane protein</fullName>
    </recommendedName>
</protein>
<feature type="transmembrane region" description="Helical" evidence="1">
    <location>
        <begin position="32"/>
        <end position="55"/>
    </location>
</feature>
<evidence type="ECO:0000313" key="3">
    <source>
        <dbReference type="Proteomes" id="UP000012429"/>
    </source>
</evidence>
<organism evidence="2 3">
    <name type="scientific">Rhizobium freirei PRF 81</name>
    <dbReference type="NCBI Taxonomy" id="363754"/>
    <lineage>
        <taxon>Bacteria</taxon>
        <taxon>Pseudomonadati</taxon>
        <taxon>Pseudomonadota</taxon>
        <taxon>Alphaproteobacteria</taxon>
        <taxon>Hyphomicrobiales</taxon>
        <taxon>Rhizobiaceae</taxon>
        <taxon>Rhizobium/Agrobacterium group</taxon>
        <taxon>Rhizobium</taxon>
    </lineage>
</organism>
<accession>N6V3E9</accession>
<keyword evidence="1" id="KW-1133">Transmembrane helix</keyword>
<gene>
    <name evidence="2" type="ORF">RHSP_63537</name>
</gene>
<keyword evidence="1" id="KW-0472">Membrane</keyword>
<evidence type="ECO:0000256" key="1">
    <source>
        <dbReference type="SAM" id="Phobius"/>
    </source>
</evidence>
<dbReference type="EMBL" id="AQHN01000056">
    <property type="protein sequence ID" value="ENN87611.1"/>
    <property type="molecule type" value="Genomic_DNA"/>
</dbReference>
<dbReference type="OrthoDB" id="9987557at2"/>
<reference evidence="2 3" key="1">
    <citation type="journal article" date="2012" name="BMC Genomics">
        <title>Genomic basis of broad host range and environmental adaptability of Rhizobium tropici CIAT 899 and Rhizobium sp. PRF 81 which are used in inoculants for common bean (Phaseolus vulgaris L.).</title>
        <authorList>
            <person name="Ormeno-Orrillo E."/>
            <person name="Menna P."/>
            <person name="Almeida L.G."/>
            <person name="Ollero F.J."/>
            <person name="Nicolas M.F."/>
            <person name="Pains Rodrigues E."/>
            <person name="Shigueyoshi Nakatani A."/>
            <person name="Silva Batista J.S."/>
            <person name="Oliveira Chueire L.M."/>
            <person name="Souza R.C."/>
            <person name="Ribeiro Vasconcelos A.T."/>
            <person name="Megias M."/>
            <person name="Hungria M."/>
            <person name="Martinez-Romero E."/>
        </authorList>
    </citation>
    <scope>NUCLEOTIDE SEQUENCE [LARGE SCALE GENOMIC DNA]</scope>
    <source>
        <strain evidence="2 3">PRF 81</strain>
    </source>
</reference>
<dbReference type="AlphaFoldDB" id="N6V3E9"/>
<feature type="transmembrane region" description="Helical" evidence="1">
    <location>
        <begin position="75"/>
        <end position="98"/>
    </location>
</feature>
<name>N6V3E9_9HYPH</name>
<dbReference type="Proteomes" id="UP000012429">
    <property type="component" value="Unassembled WGS sequence"/>
</dbReference>
<dbReference type="RefSeq" id="WP_004118051.1">
    <property type="nucleotide sequence ID" value="NZ_AQHN01000056.1"/>
</dbReference>
<sequence>MDGEGNEPTIPEVRLRDLGEANPYLHFVVSEAYASAAAAIVYCFARAIAFLLQLVDKRLPLDDGGPMNFLEQVMAWGGVIATATVFLVITSYQLIVLIKRLYKGVSQ</sequence>
<keyword evidence="1" id="KW-0812">Transmembrane</keyword>
<comment type="caution">
    <text evidence="2">The sequence shown here is derived from an EMBL/GenBank/DDBJ whole genome shotgun (WGS) entry which is preliminary data.</text>
</comment>
<evidence type="ECO:0008006" key="4">
    <source>
        <dbReference type="Google" id="ProtNLM"/>
    </source>
</evidence>
<keyword evidence="3" id="KW-1185">Reference proteome</keyword>